<dbReference type="OrthoDB" id="5912765at2"/>
<sequence>MRKKLCIFVTALIVVTALLIAALFFALQTHYAKNIVNALFSQDSTYQASVENVHYTPPLNFELEGLQFQVEQQAYYLPSVRVWLSTMPWKNGKLAIDSLIINGGNIELHSTLTRPLHSLSLQQLAFQHVDLIGKEWSARNVNVQIEQPKWVNQSQHLPYGKALIEIEQLYTQGQALDDILLDIDNKAENSTVYGASFQWQGASFTGQAEQYQSKWSLVNVTIKHLSLIEEALEEALIEEPQIHERSTSAPSKLSSSLTELTRLLASFNFPVNHINSLDIMRSNLSIGDVQFENLAASIENIDLEKSIWDQPKGYLSFDADNARYHDVMLIAPTAKFTFSELGIQIEDFDADLNEGRILFSGLISPGQLALDSLTLSGVKWLENTNELGAQLWLSSQQLEQLSIQSLNIENSQFIQIEQAPFWQVSGLQVDGTNLTLVRQHQLGLWQGSIELSANTLSVDKTLVTQPIFSAHSDQDVLTIERAIFPLEHGYFRASAQWDKSKKSAPWSLDVEADSLPLKAILTPVAPHLPFDGLFDIQFEAKGLSGDYAMFAHSVSGEGFADIHQGRASLKQTPNEMLNDATTHEKIAQPFSLDNIAIVVDRGRIKIKSDVNEDNALIMGDLDLTKMAYATLLYTHQEPCQRLWFDLFTGKQYLTKQYLTKQCESAVSETKVDSKTKEMEPTETKAAQELEVQVN</sequence>
<evidence type="ECO:0000313" key="3">
    <source>
        <dbReference type="EMBL" id="RJX72448.1"/>
    </source>
</evidence>
<evidence type="ECO:0000256" key="1">
    <source>
        <dbReference type="SAM" id="MobiDB-lite"/>
    </source>
</evidence>
<dbReference type="Pfam" id="PF05170">
    <property type="entry name" value="AsmA"/>
    <property type="match status" value="1"/>
</dbReference>
<feature type="domain" description="AsmA" evidence="2">
    <location>
        <begin position="2"/>
        <end position="606"/>
    </location>
</feature>
<dbReference type="RefSeq" id="WP_120030512.1">
    <property type="nucleotide sequence ID" value="NZ_QVMU01000005.1"/>
</dbReference>
<proteinExistence type="predicted"/>
<organism evidence="3 4">
    <name type="scientific">Vibrio sinensis</name>
    <dbReference type="NCBI Taxonomy" id="2302434"/>
    <lineage>
        <taxon>Bacteria</taxon>
        <taxon>Pseudomonadati</taxon>
        <taxon>Pseudomonadota</taxon>
        <taxon>Gammaproteobacteria</taxon>
        <taxon>Vibrionales</taxon>
        <taxon>Vibrionaceae</taxon>
        <taxon>Vibrio</taxon>
    </lineage>
</organism>
<feature type="compositionally biased region" description="Basic and acidic residues" evidence="1">
    <location>
        <begin position="671"/>
        <end position="687"/>
    </location>
</feature>
<dbReference type="InterPro" id="IPR007844">
    <property type="entry name" value="AsmA"/>
</dbReference>
<dbReference type="Proteomes" id="UP000273252">
    <property type="component" value="Unassembled WGS sequence"/>
</dbReference>
<dbReference type="AlphaFoldDB" id="A0A3A6QMI2"/>
<gene>
    <name evidence="3" type="ORF">DZ860_08540</name>
</gene>
<evidence type="ECO:0000313" key="4">
    <source>
        <dbReference type="Proteomes" id="UP000273252"/>
    </source>
</evidence>
<keyword evidence="4" id="KW-1185">Reference proteome</keyword>
<reference evidence="3 4" key="1">
    <citation type="submission" date="2018-08" db="EMBL/GenBank/DDBJ databases">
        <title>Vibrio isolated from the Eastern China Marginal Seas.</title>
        <authorList>
            <person name="Li Y."/>
        </authorList>
    </citation>
    <scope>NUCLEOTIDE SEQUENCE [LARGE SCALE GENOMIC DNA]</scope>
    <source>
        <strain evidence="3 4">BEI233</strain>
    </source>
</reference>
<feature type="region of interest" description="Disordered" evidence="1">
    <location>
        <begin position="671"/>
        <end position="694"/>
    </location>
</feature>
<evidence type="ECO:0000259" key="2">
    <source>
        <dbReference type="Pfam" id="PF05170"/>
    </source>
</evidence>
<dbReference type="EMBL" id="QVMU01000005">
    <property type="protein sequence ID" value="RJX72448.1"/>
    <property type="molecule type" value="Genomic_DNA"/>
</dbReference>
<comment type="caution">
    <text evidence="3">The sequence shown here is derived from an EMBL/GenBank/DDBJ whole genome shotgun (WGS) entry which is preliminary data.</text>
</comment>
<protein>
    <submittedName>
        <fullName evidence="3">AsmA family protein</fullName>
    </submittedName>
</protein>
<name>A0A3A6QMI2_9VIBR</name>
<accession>A0A3A6QMI2</accession>